<proteinExistence type="predicted"/>
<feature type="signal peptide" evidence="1">
    <location>
        <begin position="1"/>
        <end position="19"/>
    </location>
</feature>
<dbReference type="SMART" id="SM00848">
    <property type="entry name" value="Inhibitor_I29"/>
    <property type="match status" value="1"/>
</dbReference>
<accession>A0A4U5NHK7</accession>
<sequence length="164" mass="18695">MKIHSVLASLFLLFGVAFSNPTSRRPPVRNQVETVDSLLGEAVLGVREAWEKFKNEHGKQYSESEDKSRFFAFLDAKSFADTQNKKFARGEARFHVGTNRISDLSPHSPRLPWIRVLFERLLFPRATPRGDSGGRRLARGGIRDRSQGPGHLWELLGVRRRRSP</sequence>
<dbReference type="Proteomes" id="UP000298663">
    <property type="component" value="Unassembled WGS sequence"/>
</dbReference>
<reference evidence="3 4" key="1">
    <citation type="journal article" date="2015" name="Genome Biol.">
        <title>Comparative genomics of Steinernema reveals deeply conserved gene regulatory networks.</title>
        <authorList>
            <person name="Dillman A.R."/>
            <person name="Macchietto M."/>
            <person name="Porter C.F."/>
            <person name="Rogers A."/>
            <person name="Williams B."/>
            <person name="Antoshechkin I."/>
            <person name="Lee M.M."/>
            <person name="Goodwin Z."/>
            <person name="Lu X."/>
            <person name="Lewis E.E."/>
            <person name="Goodrich-Blair H."/>
            <person name="Stock S.P."/>
            <person name="Adams B.J."/>
            <person name="Sternberg P.W."/>
            <person name="Mortazavi A."/>
        </authorList>
    </citation>
    <scope>NUCLEOTIDE SEQUENCE [LARGE SCALE GENOMIC DNA]</scope>
    <source>
        <strain evidence="3 4">ALL</strain>
    </source>
</reference>
<comment type="caution">
    <text evidence="3">The sequence shown here is derived from an EMBL/GenBank/DDBJ whole genome shotgun (WGS) entry which is preliminary data.</text>
</comment>
<evidence type="ECO:0000259" key="2">
    <source>
        <dbReference type="SMART" id="SM00848"/>
    </source>
</evidence>
<dbReference type="AlphaFoldDB" id="A0A4U5NHK7"/>
<dbReference type="Gene3D" id="1.10.287.2250">
    <property type="match status" value="1"/>
</dbReference>
<dbReference type="EMBL" id="AZBU02000004">
    <property type="protein sequence ID" value="TKR82599.1"/>
    <property type="molecule type" value="Genomic_DNA"/>
</dbReference>
<dbReference type="Pfam" id="PF08246">
    <property type="entry name" value="Inhibitor_I29"/>
    <property type="match status" value="1"/>
</dbReference>
<organism evidence="3 4">
    <name type="scientific">Steinernema carpocapsae</name>
    <name type="common">Entomopathogenic nematode</name>
    <dbReference type="NCBI Taxonomy" id="34508"/>
    <lineage>
        <taxon>Eukaryota</taxon>
        <taxon>Metazoa</taxon>
        <taxon>Ecdysozoa</taxon>
        <taxon>Nematoda</taxon>
        <taxon>Chromadorea</taxon>
        <taxon>Rhabditida</taxon>
        <taxon>Tylenchina</taxon>
        <taxon>Panagrolaimomorpha</taxon>
        <taxon>Strongyloidoidea</taxon>
        <taxon>Steinernematidae</taxon>
        <taxon>Steinernema</taxon>
    </lineage>
</organism>
<reference evidence="3 4" key="2">
    <citation type="journal article" date="2019" name="G3 (Bethesda)">
        <title>Hybrid Assembly of the Genome of the Entomopathogenic Nematode Steinernema carpocapsae Identifies the X-Chromosome.</title>
        <authorList>
            <person name="Serra L."/>
            <person name="Macchietto M."/>
            <person name="Macias-Munoz A."/>
            <person name="McGill C.J."/>
            <person name="Rodriguez I.M."/>
            <person name="Rodriguez B."/>
            <person name="Murad R."/>
            <person name="Mortazavi A."/>
        </authorList>
    </citation>
    <scope>NUCLEOTIDE SEQUENCE [LARGE SCALE GENOMIC DNA]</scope>
    <source>
        <strain evidence="3 4">ALL</strain>
    </source>
</reference>
<protein>
    <recommendedName>
        <fullName evidence="2">Cathepsin propeptide inhibitor domain-containing protein</fullName>
    </recommendedName>
</protein>
<gene>
    <name evidence="3" type="ORF">L596_016296</name>
</gene>
<dbReference type="SUPFAM" id="SSF54001">
    <property type="entry name" value="Cysteine proteinases"/>
    <property type="match status" value="1"/>
</dbReference>
<dbReference type="InterPro" id="IPR038765">
    <property type="entry name" value="Papain-like_cys_pep_sf"/>
</dbReference>
<name>A0A4U5NHK7_STECR</name>
<dbReference type="InterPro" id="IPR013201">
    <property type="entry name" value="Prot_inhib_I29"/>
</dbReference>
<keyword evidence="1" id="KW-0732">Signal</keyword>
<evidence type="ECO:0000313" key="4">
    <source>
        <dbReference type="Proteomes" id="UP000298663"/>
    </source>
</evidence>
<evidence type="ECO:0000313" key="3">
    <source>
        <dbReference type="EMBL" id="TKR82599.1"/>
    </source>
</evidence>
<evidence type="ECO:0000256" key="1">
    <source>
        <dbReference type="SAM" id="SignalP"/>
    </source>
</evidence>
<keyword evidence="4" id="KW-1185">Reference proteome</keyword>
<feature type="domain" description="Cathepsin propeptide inhibitor" evidence="2">
    <location>
        <begin position="50"/>
        <end position="109"/>
    </location>
</feature>
<feature type="chain" id="PRO_5020467813" description="Cathepsin propeptide inhibitor domain-containing protein" evidence="1">
    <location>
        <begin position="20"/>
        <end position="164"/>
    </location>
</feature>